<reference evidence="2 3" key="1">
    <citation type="journal article" date="2019" name="Environ. Microbiol.">
        <title>Species interactions and distinct microbial communities in high Arctic permafrost affected cryosols are associated with the CH4 and CO2 gas fluxes.</title>
        <authorList>
            <person name="Altshuler I."/>
            <person name="Hamel J."/>
            <person name="Turney S."/>
            <person name="Magnuson E."/>
            <person name="Levesque R."/>
            <person name="Greer C."/>
            <person name="Whyte L.G."/>
        </authorList>
    </citation>
    <scope>NUCLEOTIDE SEQUENCE [LARGE SCALE GENOMIC DNA]</scope>
    <source>
        <strain evidence="2 3">S9.3B</strain>
    </source>
</reference>
<evidence type="ECO:0000256" key="1">
    <source>
        <dbReference type="ARBA" id="ARBA00022729"/>
    </source>
</evidence>
<dbReference type="OrthoDB" id="8204956at2"/>
<dbReference type="GO" id="GO:0055085">
    <property type="term" value="P:transmembrane transport"/>
    <property type="evidence" value="ECO:0007669"/>
    <property type="project" value="InterPro"/>
</dbReference>
<dbReference type="RefSeq" id="WP_140881190.1">
    <property type="nucleotide sequence ID" value="NZ_RCZP01000002.1"/>
</dbReference>
<protein>
    <submittedName>
        <fullName evidence="2">TRAP transporter substrate-binding protein</fullName>
    </submittedName>
</protein>
<dbReference type="PIRSF" id="PIRSF006470">
    <property type="entry name" value="DctB"/>
    <property type="match status" value="1"/>
</dbReference>
<keyword evidence="1" id="KW-0732">Signal</keyword>
<dbReference type="GO" id="GO:0030246">
    <property type="term" value="F:carbohydrate binding"/>
    <property type="evidence" value="ECO:0007669"/>
    <property type="project" value="TreeGrafter"/>
</dbReference>
<dbReference type="Gene3D" id="3.40.190.170">
    <property type="entry name" value="Bacterial extracellular solute-binding protein, family 7"/>
    <property type="match status" value="1"/>
</dbReference>
<dbReference type="Proteomes" id="UP000317078">
    <property type="component" value="Unassembled WGS sequence"/>
</dbReference>
<accession>A0A502GEU6</accession>
<dbReference type="InterPro" id="IPR038404">
    <property type="entry name" value="TRAP_DctP_sf"/>
</dbReference>
<dbReference type="Pfam" id="PF03480">
    <property type="entry name" value="DctP"/>
    <property type="match status" value="1"/>
</dbReference>
<sequence>MTIHTPLRVPFGAPRRAVLLGALAAPFLGGRASAQTVTLRSADVHPDGYPTVEAVKFMSKQVEERSGGRLRIQVFGSRQLGEEKDTLEQTRFGVIDLNRVNSASLNSLIPETVIPGLPFLFRDEAHMHRVLDGAIGDDILSGAARHNLIPLGYYDSGARSFYTRAKAIHEPGDLRGQKIRVQASDMWVAMMRAFGANPTPLPTGEVYSALQTGVVDGAENNYPSYQSFRHFEVAKFYSVSEHSMAPEVLVMAKRSYDRLPKELQDILRQAAKDSVPEMRRMWQARSEEAKAAVIAAGAQINTMDKGPFERAMGPVYDRFVSDARMKGIVSRIRESA</sequence>
<dbReference type="InterPro" id="IPR018389">
    <property type="entry name" value="DctP_fam"/>
</dbReference>
<dbReference type="PANTHER" id="PTHR33376">
    <property type="match status" value="1"/>
</dbReference>
<evidence type="ECO:0000313" key="3">
    <source>
        <dbReference type="Proteomes" id="UP000317078"/>
    </source>
</evidence>
<dbReference type="NCBIfam" id="TIGR00787">
    <property type="entry name" value="dctP"/>
    <property type="match status" value="1"/>
</dbReference>
<dbReference type="GO" id="GO:0030288">
    <property type="term" value="C:outer membrane-bounded periplasmic space"/>
    <property type="evidence" value="ECO:0007669"/>
    <property type="project" value="InterPro"/>
</dbReference>
<dbReference type="AlphaFoldDB" id="A0A502GEU6"/>
<dbReference type="SUPFAM" id="SSF53850">
    <property type="entry name" value="Periplasmic binding protein-like II"/>
    <property type="match status" value="1"/>
</dbReference>
<dbReference type="InterPro" id="IPR004682">
    <property type="entry name" value="TRAP_DctP"/>
</dbReference>
<organism evidence="2 3">
    <name type="scientific">Muricoccus nepalensis</name>
    <dbReference type="NCBI Taxonomy" id="1854500"/>
    <lineage>
        <taxon>Bacteria</taxon>
        <taxon>Pseudomonadati</taxon>
        <taxon>Pseudomonadota</taxon>
        <taxon>Alphaproteobacteria</taxon>
        <taxon>Acetobacterales</taxon>
        <taxon>Roseomonadaceae</taxon>
        <taxon>Muricoccus</taxon>
    </lineage>
</organism>
<name>A0A502GEU6_9PROT</name>
<evidence type="ECO:0000313" key="2">
    <source>
        <dbReference type="EMBL" id="TPG60261.1"/>
    </source>
</evidence>
<keyword evidence="3" id="KW-1185">Reference proteome</keyword>
<dbReference type="NCBIfam" id="NF037995">
    <property type="entry name" value="TRAP_S1"/>
    <property type="match status" value="1"/>
</dbReference>
<gene>
    <name evidence="2" type="ORF">EAH89_02390</name>
</gene>
<comment type="caution">
    <text evidence="2">The sequence shown here is derived from an EMBL/GenBank/DDBJ whole genome shotgun (WGS) entry which is preliminary data.</text>
</comment>
<proteinExistence type="predicted"/>
<dbReference type="PANTHER" id="PTHR33376:SF2">
    <property type="entry name" value="DICARBOXYLATE-BINDING PERIPLASMIC PROTEIN"/>
    <property type="match status" value="1"/>
</dbReference>
<dbReference type="CDD" id="cd13671">
    <property type="entry name" value="PBP2_TRAP_SBP_like_3"/>
    <property type="match status" value="1"/>
</dbReference>
<dbReference type="EMBL" id="RCZP01000002">
    <property type="protein sequence ID" value="TPG60261.1"/>
    <property type="molecule type" value="Genomic_DNA"/>
</dbReference>